<keyword evidence="1" id="KW-0378">Hydrolase</keyword>
<comment type="caution">
    <text evidence="1">The sequence shown here is derived from an EMBL/GenBank/DDBJ whole genome shotgun (WGS) entry which is preliminary data.</text>
</comment>
<name>A0ACB8UFT8_9APHY</name>
<accession>A0ACB8UFT8</accession>
<protein>
    <submittedName>
        <fullName evidence="1">Alpha/Beta hydrolase protein</fullName>
    </submittedName>
</protein>
<dbReference type="EMBL" id="MU274902">
    <property type="protein sequence ID" value="KAI0093154.1"/>
    <property type="molecule type" value="Genomic_DNA"/>
</dbReference>
<evidence type="ECO:0000313" key="2">
    <source>
        <dbReference type="Proteomes" id="UP001055072"/>
    </source>
</evidence>
<dbReference type="Proteomes" id="UP001055072">
    <property type="component" value="Unassembled WGS sequence"/>
</dbReference>
<proteinExistence type="predicted"/>
<keyword evidence="2" id="KW-1185">Reference proteome</keyword>
<sequence length="286" mass="31365">MSQPHHRLIHIAGLPVNVYTSTPLSSITGNVAVFFFLHGRSGSAADLEPKIQQIFNRVEVNKAEGGKKQERELVVVTFDQRNHGHRLVDESSIGSWVEGNPNHAVDMYAMFVGTAKDVSYLIDFLPAYLFPSAQATIDQWLVGGISLGGHSTWWLLRHEPRVSMGIPIIGCPNYTHLITTRASTSNVPLTPPTFPPSFLAYLQDTDAVGAAYSSDVGNPYRGKKILVLSGADDTLVPWVSSEEMVNDLNVGVKKVIVYPGVGHEVPEEMIKEAGDFIWEWALSVSV</sequence>
<reference evidence="1" key="1">
    <citation type="journal article" date="2021" name="Environ. Microbiol.">
        <title>Gene family expansions and transcriptome signatures uncover fungal adaptations to wood decay.</title>
        <authorList>
            <person name="Hage H."/>
            <person name="Miyauchi S."/>
            <person name="Viragh M."/>
            <person name="Drula E."/>
            <person name="Min B."/>
            <person name="Chaduli D."/>
            <person name="Navarro D."/>
            <person name="Favel A."/>
            <person name="Norest M."/>
            <person name="Lesage-Meessen L."/>
            <person name="Balint B."/>
            <person name="Merenyi Z."/>
            <person name="de Eugenio L."/>
            <person name="Morin E."/>
            <person name="Martinez A.T."/>
            <person name="Baldrian P."/>
            <person name="Stursova M."/>
            <person name="Martinez M.J."/>
            <person name="Novotny C."/>
            <person name="Magnuson J.K."/>
            <person name="Spatafora J.W."/>
            <person name="Maurice S."/>
            <person name="Pangilinan J."/>
            <person name="Andreopoulos W."/>
            <person name="LaButti K."/>
            <person name="Hundley H."/>
            <person name="Na H."/>
            <person name="Kuo A."/>
            <person name="Barry K."/>
            <person name="Lipzen A."/>
            <person name="Henrissat B."/>
            <person name="Riley R."/>
            <person name="Ahrendt S."/>
            <person name="Nagy L.G."/>
            <person name="Grigoriev I.V."/>
            <person name="Martin F."/>
            <person name="Rosso M.N."/>
        </authorList>
    </citation>
    <scope>NUCLEOTIDE SEQUENCE</scope>
    <source>
        <strain evidence="1">CBS 384.51</strain>
    </source>
</reference>
<organism evidence="1 2">
    <name type="scientific">Irpex rosettiformis</name>
    <dbReference type="NCBI Taxonomy" id="378272"/>
    <lineage>
        <taxon>Eukaryota</taxon>
        <taxon>Fungi</taxon>
        <taxon>Dikarya</taxon>
        <taxon>Basidiomycota</taxon>
        <taxon>Agaricomycotina</taxon>
        <taxon>Agaricomycetes</taxon>
        <taxon>Polyporales</taxon>
        <taxon>Irpicaceae</taxon>
        <taxon>Irpex</taxon>
    </lineage>
</organism>
<evidence type="ECO:0000313" key="1">
    <source>
        <dbReference type="EMBL" id="KAI0093154.1"/>
    </source>
</evidence>
<gene>
    <name evidence="1" type="ORF">BDY19DRAFT_1053659</name>
</gene>